<organism evidence="2 3">
    <name type="scientific">Halosimplex pelagicum</name>
    <dbReference type="NCBI Taxonomy" id="869886"/>
    <lineage>
        <taxon>Archaea</taxon>
        <taxon>Methanobacteriati</taxon>
        <taxon>Methanobacteriota</taxon>
        <taxon>Stenosarchaea group</taxon>
        <taxon>Halobacteria</taxon>
        <taxon>Halobacteriales</taxon>
        <taxon>Haloarculaceae</taxon>
        <taxon>Halosimplex</taxon>
    </lineage>
</organism>
<accession>A0A7D5PA47</accession>
<dbReference type="EMBL" id="CP058909">
    <property type="protein sequence ID" value="QLH80978.1"/>
    <property type="molecule type" value="Genomic_DNA"/>
</dbReference>
<dbReference type="Proteomes" id="UP000509346">
    <property type="component" value="Chromosome"/>
</dbReference>
<feature type="compositionally biased region" description="Basic and acidic residues" evidence="1">
    <location>
        <begin position="44"/>
        <end position="59"/>
    </location>
</feature>
<evidence type="ECO:0000313" key="2">
    <source>
        <dbReference type="EMBL" id="QLH80978.1"/>
    </source>
</evidence>
<feature type="region of interest" description="Disordered" evidence="1">
    <location>
        <begin position="29"/>
        <end position="59"/>
    </location>
</feature>
<sequence>MIVEFVAQVVGAIIGVAIYQALVVDSPSGAGANVAETPDEDPRDGDRFESSGHETRRSW</sequence>
<proteinExistence type="predicted"/>
<evidence type="ECO:0000256" key="1">
    <source>
        <dbReference type="SAM" id="MobiDB-lite"/>
    </source>
</evidence>
<name>A0A7D5PA47_9EURY</name>
<protein>
    <submittedName>
        <fullName evidence="2">Uncharacterized protein</fullName>
    </submittedName>
</protein>
<keyword evidence="3" id="KW-1185">Reference proteome</keyword>
<gene>
    <name evidence="2" type="ORF">HZS54_04710</name>
</gene>
<dbReference type="KEGG" id="hpel:HZS54_04710"/>
<dbReference type="AlphaFoldDB" id="A0A7D5PA47"/>
<reference evidence="2 3" key="1">
    <citation type="submission" date="2020-07" db="EMBL/GenBank/DDBJ databases">
        <title>Halosimplex litoreum sp. nov. and Halosimplex rubrum sp. nov., isolated from different salt environments.</title>
        <authorList>
            <person name="Cui H."/>
        </authorList>
    </citation>
    <scope>NUCLEOTIDE SEQUENCE [LARGE SCALE GENOMIC DNA]</scope>
    <source>
        <strain evidence="2 3">R2</strain>
    </source>
</reference>
<dbReference type="RefSeq" id="WP_179920793.1">
    <property type="nucleotide sequence ID" value="NZ_CP058909.1"/>
</dbReference>
<evidence type="ECO:0000313" key="3">
    <source>
        <dbReference type="Proteomes" id="UP000509346"/>
    </source>
</evidence>
<dbReference type="GeneID" id="56081865"/>